<dbReference type="RefSeq" id="WP_317488259.1">
    <property type="nucleotide sequence ID" value="NZ_CP136051.1"/>
</dbReference>
<feature type="domain" description="Antitoxin Xre/MbcA/ParS-like toxin-binding" evidence="1">
    <location>
        <begin position="114"/>
        <end position="161"/>
    </location>
</feature>
<dbReference type="InterPro" id="IPR024467">
    <property type="entry name" value="Xre/MbcA/ParS-like_toxin-bd"/>
</dbReference>
<dbReference type="EMBL" id="CP136051">
    <property type="protein sequence ID" value="WOK05498.1"/>
    <property type="molecule type" value="Genomic_DNA"/>
</dbReference>
<dbReference type="InterPro" id="IPR011979">
    <property type="entry name" value="Antitox_Xre"/>
</dbReference>
<sequence length="164" mass="18701">MKQKERSDLKNVTRYGAVQRKYQHVQLNKWRASRNDVKVGIEQLLSYGGIGRLQLQGSFLGEVPGLTNLPVARVAELLDMSKTTFYRAKDEPELDMGTVDRLSSLFKIYQRGMEAFEGLEPFEEWLQSKIVNLGDQRPIDLLMTESGRTAVLEAIDRVEYGVYG</sequence>
<protein>
    <submittedName>
        <fullName evidence="2">Antitoxin Xre/MbcA/ParS toxin-binding domain-containing protein</fullName>
    </submittedName>
</protein>
<evidence type="ECO:0000259" key="1">
    <source>
        <dbReference type="Pfam" id="PF09722"/>
    </source>
</evidence>
<keyword evidence="3" id="KW-1185">Reference proteome</keyword>
<evidence type="ECO:0000313" key="3">
    <source>
        <dbReference type="Proteomes" id="UP001302349"/>
    </source>
</evidence>
<dbReference type="NCBIfam" id="TIGR02293">
    <property type="entry name" value="TAS_TIGR02293"/>
    <property type="match status" value="1"/>
</dbReference>
<dbReference type="Pfam" id="PF09722">
    <property type="entry name" value="Xre_MbcA_ParS_C"/>
    <property type="match status" value="1"/>
</dbReference>
<name>A0ABZ0IM19_9BACT</name>
<accession>A0ABZ0IM19</accession>
<evidence type="ECO:0000313" key="2">
    <source>
        <dbReference type="EMBL" id="WOK05498.1"/>
    </source>
</evidence>
<organism evidence="2 3">
    <name type="scientific">Imperialibacter roseus</name>
    <dbReference type="NCBI Taxonomy" id="1324217"/>
    <lineage>
        <taxon>Bacteria</taxon>
        <taxon>Pseudomonadati</taxon>
        <taxon>Bacteroidota</taxon>
        <taxon>Cytophagia</taxon>
        <taxon>Cytophagales</taxon>
        <taxon>Flammeovirgaceae</taxon>
        <taxon>Imperialibacter</taxon>
    </lineage>
</organism>
<dbReference type="Proteomes" id="UP001302349">
    <property type="component" value="Chromosome"/>
</dbReference>
<gene>
    <name evidence="2" type="ORF">RT717_20705</name>
</gene>
<proteinExistence type="predicted"/>
<reference evidence="2 3" key="1">
    <citation type="journal article" date="2023" name="Microbiol. Resour. Announc.">
        <title>Complete Genome Sequence of Imperialibacter roseus strain P4T.</title>
        <authorList>
            <person name="Tizabi D.R."/>
            <person name="Bachvaroff T."/>
            <person name="Hill R.T."/>
        </authorList>
    </citation>
    <scope>NUCLEOTIDE SEQUENCE [LARGE SCALE GENOMIC DNA]</scope>
    <source>
        <strain evidence="2 3">P4T</strain>
    </source>
</reference>